<evidence type="ECO:0000256" key="1">
    <source>
        <dbReference type="SAM" id="MobiDB-lite"/>
    </source>
</evidence>
<name>A0A7J8MCG0_9ROSI</name>
<evidence type="ECO:0000313" key="4">
    <source>
        <dbReference type="Proteomes" id="UP000593572"/>
    </source>
</evidence>
<dbReference type="Proteomes" id="UP000593572">
    <property type="component" value="Unassembled WGS sequence"/>
</dbReference>
<keyword evidence="4" id="KW-1185">Reference proteome</keyword>
<dbReference type="PANTHER" id="PTHR33179">
    <property type="entry name" value="VQ MOTIF-CONTAINING PROTEIN"/>
    <property type="match status" value="1"/>
</dbReference>
<gene>
    <name evidence="3" type="ORF">Golob_007378</name>
</gene>
<reference evidence="3 4" key="1">
    <citation type="journal article" date="2019" name="Genome Biol. Evol.">
        <title>Insights into the evolution of the New World diploid cottons (Gossypium, subgenus Houzingenia) based on genome sequencing.</title>
        <authorList>
            <person name="Grover C.E."/>
            <person name="Arick M.A. 2nd"/>
            <person name="Thrash A."/>
            <person name="Conover J.L."/>
            <person name="Sanders W.S."/>
            <person name="Peterson D.G."/>
            <person name="Frelichowski J.E."/>
            <person name="Scheffler J.A."/>
            <person name="Scheffler B.E."/>
            <person name="Wendel J.F."/>
        </authorList>
    </citation>
    <scope>NUCLEOTIDE SEQUENCE [LARGE SCALE GENOMIC DNA]</scope>
    <source>
        <strain evidence="3">157</strain>
        <tissue evidence="3">Leaf</tissue>
    </source>
</reference>
<sequence>MSTTFGTMNETLCTSSSSEWMQLYEQTIDACFGFSDATAVTVTTNNLTSNTSYAAAVDPYLAPKACISKSIRRRSRASKRTPVTLLNADAKNFRSLVQQFTGCNRRSTSISFAKNPRGPVNINFAHVNPKNDDHHHHHNYTSHSDHASTLPQPGTNDCWKSQLLQPQEKHEHHHHQQHDDEYQQRVSNEEQEGEFSFDSISSTDHDDLIPQGFVIDDLYFLA</sequence>
<dbReference type="EMBL" id="JABEZX010000008">
    <property type="protein sequence ID" value="MBA0562323.1"/>
    <property type="molecule type" value="Genomic_DNA"/>
</dbReference>
<protein>
    <recommendedName>
        <fullName evidence="2">VQ domain-containing protein</fullName>
    </recommendedName>
</protein>
<feature type="region of interest" description="Disordered" evidence="1">
    <location>
        <begin position="122"/>
        <end position="203"/>
    </location>
</feature>
<accession>A0A7J8MCG0</accession>
<feature type="domain" description="VQ" evidence="2">
    <location>
        <begin position="84"/>
        <end position="103"/>
    </location>
</feature>
<proteinExistence type="predicted"/>
<organism evidence="3 4">
    <name type="scientific">Gossypium lobatum</name>
    <dbReference type="NCBI Taxonomy" id="34289"/>
    <lineage>
        <taxon>Eukaryota</taxon>
        <taxon>Viridiplantae</taxon>
        <taxon>Streptophyta</taxon>
        <taxon>Embryophyta</taxon>
        <taxon>Tracheophyta</taxon>
        <taxon>Spermatophyta</taxon>
        <taxon>Magnoliopsida</taxon>
        <taxon>eudicotyledons</taxon>
        <taxon>Gunneridae</taxon>
        <taxon>Pentapetalae</taxon>
        <taxon>rosids</taxon>
        <taxon>malvids</taxon>
        <taxon>Malvales</taxon>
        <taxon>Malvaceae</taxon>
        <taxon>Malvoideae</taxon>
        <taxon>Gossypium</taxon>
    </lineage>
</organism>
<evidence type="ECO:0000313" key="3">
    <source>
        <dbReference type="EMBL" id="MBA0562323.1"/>
    </source>
</evidence>
<dbReference type="AlphaFoldDB" id="A0A7J8MCG0"/>
<comment type="caution">
    <text evidence="3">The sequence shown here is derived from an EMBL/GenBank/DDBJ whole genome shotgun (WGS) entry which is preliminary data.</text>
</comment>
<dbReference type="Pfam" id="PF05678">
    <property type="entry name" value="VQ"/>
    <property type="match status" value="1"/>
</dbReference>
<dbReference type="InterPro" id="IPR008889">
    <property type="entry name" value="VQ"/>
</dbReference>
<dbReference type="InterPro" id="IPR039609">
    <property type="entry name" value="VQ_15/22"/>
</dbReference>
<dbReference type="PANTHER" id="PTHR33179:SF30">
    <property type="entry name" value="VQ DOMAIN-CONTAINING PROTEIN"/>
    <property type="match status" value="1"/>
</dbReference>
<feature type="compositionally biased region" description="Polar residues" evidence="1">
    <location>
        <begin position="147"/>
        <end position="164"/>
    </location>
</feature>
<evidence type="ECO:0000259" key="2">
    <source>
        <dbReference type="Pfam" id="PF05678"/>
    </source>
</evidence>